<dbReference type="InParanoid" id="T0PWD9"/>
<protein>
    <recommendedName>
        <fullName evidence="3">BD-FAE-like domain-containing protein</fullName>
    </recommendedName>
</protein>
<evidence type="ECO:0000256" key="2">
    <source>
        <dbReference type="SAM" id="Phobius"/>
    </source>
</evidence>
<dbReference type="VEuPathDB" id="FungiDB:SDRG_12391"/>
<dbReference type="RefSeq" id="XP_008616683.1">
    <property type="nucleotide sequence ID" value="XM_008618461.1"/>
</dbReference>
<keyword evidence="1" id="KW-0378">Hydrolase</keyword>
<evidence type="ECO:0000259" key="3">
    <source>
        <dbReference type="Pfam" id="PF20434"/>
    </source>
</evidence>
<dbReference type="PANTHER" id="PTHR48081">
    <property type="entry name" value="AB HYDROLASE SUPERFAMILY PROTEIN C4A8.06C"/>
    <property type="match status" value="1"/>
</dbReference>
<dbReference type="ESTHER" id="9stra-t0q8n9">
    <property type="family name" value="BD-FAE"/>
</dbReference>
<evidence type="ECO:0000256" key="1">
    <source>
        <dbReference type="ARBA" id="ARBA00022801"/>
    </source>
</evidence>
<dbReference type="OrthoDB" id="6495301at2759"/>
<gene>
    <name evidence="4" type="ORF">SDRG_12391</name>
</gene>
<dbReference type="STRING" id="1156394.T0PWD9"/>
<dbReference type="EMBL" id="JH767180">
    <property type="protein sequence ID" value="EQC29844.1"/>
    <property type="molecule type" value="Genomic_DNA"/>
</dbReference>
<feature type="domain" description="BD-FAE-like" evidence="3">
    <location>
        <begin position="119"/>
        <end position="321"/>
    </location>
</feature>
<reference evidence="4 5" key="1">
    <citation type="submission" date="2012-04" db="EMBL/GenBank/DDBJ databases">
        <title>The Genome Sequence of Saprolegnia declina VS20.</title>
        <authorList>
            <consortium name="The Broad Institute Genome Sequencing Platform"/>
            <person name="Russ C."/>
            <person name="Nusbaum C."/>
            <person name="Tyler B."/>
            <person name="van West P."/>
            <person name="Dieguez-Uribeondo J."/>
            <person name="de Bruijn I."/>
            <person name="Tripathy S."/>
            <person name="Jiang R."/>
            <person name="Young S.K."/>
            <person name="Zeng Q."/>
            <person name="Gargeya S."/>
            <person name="Fitzgerald M."/>
            <person name="Haas B."/>
            <person name="Abouelleil A."/>
            <person name="Alvarado L."/>
            <person name="Arachchi H.M."/>
            <person name="Berlin A."/>
            <person name="Chapman S.B."/>
            <person name="Goldberg J."/>
            <person name="Griggs A."/>
            <person name="Gujja S."/>
            <person name="Hansen M."/>
            <person name="Howarth C."/>
            <person name="Imamovic A."/>
            <person name="Larimer J."/>
            <person name="McCowen C."/>
            <person name="Montmayeur A."/>
            <person name="Murphy C."/>
            <person name="Neiman D."/>
            <person name="Pearson M."/>
            <person name="Priest M."/>
            <person name="Roberts A."/>
            <person name="Saif S."/>
            <person name="Shea T."/>
            <person name="Sisk P."/>
            <person name="Sykes S."/>
            <person name="Wortman J."/>
            <person name="Nusbaum C."/>
            <person name="Birren B."/>
        </authorList>
    </citation>
    <scope>NUCLEOTIDE SEQUENCE [LARGE SCALE GENOMIC DNA]</scope>
    <source>
        <strain evidence="4 5">VS20</strain>
    </source>
</reference>
<dbReference type="AlphaFoldDB" id="T0PWD9"/>
<sequence>MVGAWLTSARQWWRPNAWKLVVAMVLYHGWNHAVLVFRAFTLLRRRFPQHSYFRALWSSCIYILTVQLGEIGNVAFGVSQPRLVRRTLASSLRLRTNDFKYGPHERHALDLFGTTKDASSISRPVVIFIHGGAWAMTNKFHYAAVGQELAKHGILTVVANYRVFPHGDVEDMLEDLSSIVQWTVDNIASYGGDIGNITLSGHSSGAHVSSLLLLQSARRIAANIPQKFEAAKHIKTYVGLSGPYDMDDHYAFEAGRSIGPFRAHAISPLHPSMHGRKHFGSFSTPQLVQPGLKLPPRMLLYHGIDDVVVPLSATVKLAKSLRDAGTAVDVVELPCGHVEPLLALMGEDAALKEAFFASFLPVVRRPRWPLPSKL</sequence>
<keyword evidence="2" id="KW-1133">Transmembrane helix</keyword>
<dbReference type="InterPro" id="IPR029058">
    <property type="entry name" value="AB_hydrolase_fold"/>
</dbReference>
<name>T0PWD9_SAPDV</name>
<dbReference type="SUPFAM" id="SSF53474">
    <property type="entry name" value="alpha/beta-Hydrolases"/>
    <property type="match status" value="1"/>
</dbReference>
<dbReference type="Gene3D" id="3.40.50.1820">
    <property type="entry name" value="alpha/beta hydrolase"/>
    <property type="match status" value="1"/>
</dbReference>
<feature type="transmembrane region" description="Helical" evidence="2">
    <location>
        <begin position="55"/>
        <end position="76"/>
    </location>
</feature>
<accession>T0PWD9</accession>
<keyword evidence="2" id="KW-0472">Membrane</keyword>
<organism evidence="4 5">
    <name type="scientific">Saprolegnia diclina (strain VS20)</name>
    <dbReference type="NCBI Taxonomy" id="1156394"/>
    <lineage>
        <taxon>Eukaryota</taxon>
        <taxon>Sar</taxon>
        <taxon>Stramenopiles</taxon>
        <taxon>Oomycota</taxon>
        <taxon>Saprolegniomycetes</taxon>
        <taxon>Saprolegniales</taxon>
        <taxon>Saprolegniaceae</taxon>
        <taxon>Saprolegnia</taxon>
    </lineage>
</organism>
<evidence type="ECO:0000313" key="4">
    <source>
        <dbReference type="EMBL" id="EQC29844.1"/>
    </source>
</evidence>
<dbReference type="Pfam" id="PF20434">
    <property type="entry name" value="BD-FAE"/>
    <property type="match status" value="1"/>
</dbReference>
<proteinExistence type="predicted"/>
<dbReference type="InterPro" id="IPR049492">
    <property type="entry name" value="BD-FAE-like_dom"/>
</dbReference>
<dbReference type="PANTHER" id="PTHR48081:SF33">
    <property type="entry name" value="KYNURENINE FORMAMIDASE"/>
    <property type="match status" value="1"/>
</dbReference>
<keyword evidence="2" id="KW-0812">Transmembrane</keyword>
<dbReference type="GO" id="GO:0016787">
    <property type="term" value="F:hydrolase activity"/>
    <property type="evidence" value="ECO:0007669"/>
    <property type="project" value="UniProtKB-KW"/>
</dbReference>
<dbReference type="Proteomes" id="UP000030762">
    <property type="component" value="Unassembled WGS sequence"/>
</dbReference>
<feature type="transmembrane region" description="Helical" evidence="2">
    <location>
        <begin position="20"/>
        <end position="43"/>
    </location>
</feature>
<dbReference type="OMA" id="TANCIVC"/>
<dbReference type="InterPro" id="IPR050300">
    <property type="entry name" value="GDXG_lipolytic_enzyme"/>
</dbReference>
<dbReference type="GeneID" id="19953118"/>
<keyword evidence="5" id="KW-1185">Reference proteome</keyword>
<evidence type="ECO:0000313" key="5">
    <source>
        <dbReference type="Proteomes" id="UP000030762"/>
    </source>
</evidence>
<dbReference type="eggNOG" id="KOG1516">
    <property type="taxonomic scope" value="Eukaryota"/>
</dbReference>